<name>A0A9P4NZM5_9PEZI</name>
<organism evidence="3 4">
    <name type="scientific">Tothia fuscella</name>
    <dbReference type="NCBI Taxonomy" id="1048955"/>
    <lineage>
        <taxon>Eukaryota</taxon>
        <taxon>Fungi</taxon>
        <taxon>Dikarya</taxon>
        <taxon>Ascomycota</taxon>
        <taxon>Pezizomycotina</taxon>
        <taxon>Dothideomycetes</taxon>
        <taxon>Pleosporomycetidae</taxon>
        <taxon>Venturiales</taxon>
        <taxon>Cylindrosympodiaceae</taxon>
        <taxon>Tothia</taxon>
    </lineage>
</organism>
<dbReference type="AlphaFoldDB" id="A0A9P4NZM5"/>
<dbReference type="Pfam" id="PF00106">
    <property type="entry name" value="adh_short"/>
    <property type="match status" value="1"/>
</dbReference>
<dbReference type="PRINTS" id="PR00081">
    <property type="entry name" value="GDHRDH"/>
</dbReference>
<dbReference type="EMBL" id="MU007013">
    <property type="protein sequence ID" value="KAF2435445.1"/>
    <property type="molecule type" value="Genomic_DNA"/>
</dbReference>
<sequence length="284" mass="30974">MADPRVANVDHFTTTTHSKPSAVLDTTKVRLPSPFIVCIIGASRGIGEGVALSYAKAGASAIILAARSIDQLQDVAYRIREINPLIHTMICRCDITSSSSVKALSQSVEEAFGRLDVLVVNSGYSGNVESKVIDGSPDDGQWQQAFNVNAMGTYHAGHYFIPLLLSSINGAKAFLAYCISKMAQARIIEHIAEQFGDDGLLSVAVHPGAVETEMAESAPEEFGKYLINDVELCGAFCVWLTKEPGKMSWLNGRLISANWNPEELLQKEQEIEEDDLLKFEVKIR</sequence>
<dbReference type="InterPro" id="IPR002347">
    <property type="entry name" value="SDR_fam"/>
</dbReference>
<keyword evidence="4" id="KW-1185">Reference proteome</keyword>
<dbReference type="PANTHER" id="PTHR43115:SF4">
    <property type="entry name" value="DEHYDROGENASE_REDUCTASE SDR FAMILY MEMBER 11"/>
    <property type="match status" value="1"/>
</dbReference>
<dbReference type="SUPFAM" id="SSF51735">
    <property type="entry name" value="NAD(P)-binding Rossmann-fold domains"/>
    <property type="match status" value="1"/>
</dbReference>
<dbReference type="InterPro" id="IPR036291">
    <property type="entry name" value="NAD(P)-bd_dom_sf"/>
</dbReference>
<comment type="caution">
    <text evidence="3">The sequence shown here is derived from an EMBL/GenBank/DDBJ whole genome shotgun (WGS) entry which is preliminary data.</text>
</comment>
<dbReference type="OrthoDB" id="1933717at2759"/>
<evidence type="ECO:0000313" key="4">
    <source>
        <dbReference type="Proteomes" id="UP000800235"/>
    </source>
</evidence>
<gene>
    <name evidence="3" type="ORF">EJ08DRAFT_685408</name>
</gene>
<dbReference type="CDD" id="cd05233">
    <property type="entry name" value="SDR_c"/>
    <property type="match status" value="1"/>
</dbReference>
<proteinExistence type="inferred from homology"/>
<evidence type="ECO:0000313" key="3">
    <source>
        <dbReference type="EMBL" id="KAF2435445.1"/>
    </source>
</evidence>
<dbReference type="Gene3D" id="3.40.50.720">
    <property type="entry name" value="NAD(P)-binding Rossmann-like Domain"/>
    <property type="match status" value="1"/>
</dbReference>
<protein>
    <submittedName>
        <fullName evidence="3">NAD(P)-binding protein</fullName>
    </submittedName>
</protein>
<evidence type="ECO:0000256" key="1">
    <source>
        <dbReference type="ARBA" id="ARBA00006484"/>
    </source>
</evidence>
<reference evidence="3" key="1">
    <citation type="journal article" date="2020" name="Stud. Mycol.">
        <title>101 Dothideomycetes genomes: a test case for predicting lifestyles and emergence of pathogens.</title>
        <authorList>
            <person name="Haridas S."/>
            <person name="Albert R."/>
            <person name="Binder M."/>
            <person name="Bloem J."/>
            <person name="Labutti K."/>
            <person name="Salamov A."/>
            <person name="Andreopoulos B."/>
            <person name="Baker S."/>
            <person name="Barry K."/>
            <person name="Bills G."/>
            <person name="Bluhm B."/>
            <person name="Cannon C."/>
            <person name="Castanera R."/>
            <person name="Culley D."/>
            <person name="Daum C."/>
            <person name="Ezra D."/>
            <person name="Gonzalez J."/>
            <person name="Henrissat B."/>
            <person name="Kuo A."/>
            <person name="Liang C."/>
            <person name="Lipzen A."/>
            <person name="Lutzoni F."/>
            <person name="Magnuson J."/>
            <person name="Mondo S."/>
            <person name="Nolan M."/>
            <person name="Ohm R."/>
            <person name="Pangilinan J."/>
            <person name="Park H.-J."/>
            <person name="Ramirez L."/>
            <person name="Alfaro M."/>
            <person name="Sun H."/>
            <person name="Tritt A."/>
            <person name="Yoshinaga Y."/>
            <person name="Zwiers L.-H."/>
            <person name="Turgeon B."/>
            <person name="Goodwin S."/>
            <person name="Spatafora J."/>
            <person name="Crous P."/>
            <person name="Grigoriev I."/>
        </authorList>
    </citation>
    <scope>NUCLEOTIDE SEQUENCE</scope>
    <source>
        <strain evidence="3">CBS 130266</strain>
    </source>
</reference>
<evidence type="ECO:0000256" key="2">
    <source>
        <dbReference type="ARBA" id="ARBA00023002"/>
    </source>
</evidence>
<keyword evidence="2" id="KW-0560">Oxidoreductase</keyword>
<accession>A0A9P4NZM5</accession>
<dbReference type="PANTHER" id="PTHR43115">
    <property type="entry name" value="DEHYDROGENASE/REDUCTASE SDR FAMILY MEMBER 11"/>
    <property type="match status" value="1"/>
</dbReference>
<dbReference type="GO" id="GO:0016491">
    <property type="term" value="F:oxidoreductase activity"/>
    <property type="evidence" value="ECO:0007669"/>
    <property type="project" value="UniProtKB-KW"/>
</dbReference>
<dbReference type="Proteomes" id="UP000800235">
    <property type="component" value="Unassembled WGS sequence"/>
</dbReference>
<comment type="similarity">
    <text evidence="1">Belongs to the short-chain dehydrogenases/reductases (SDR) family.</text>
</comment>